<reference evidence="3" key="1">
    <citation type="submission" date="2021-03" db="EMBL/GenBank/DDBJ databases">
        <title>Evolutionary innovations through gain and loss of genes in the ectomycorrhizal Boletales.</title>
        <authorList>
            <person name="Wu G."/>
            <person name="Miyauchi S."/>
            <person name="Morin E."/>
            <person name="Yang Z.-L."/>
            <person name="Xu J."/>
            <person name="Martin F.M."/>
        </authorList>
    </citation>
    <scope>NUCLEOTIDE SEQUENCE</scope>
    <source>
        <strain evidence="3">BR01</strain>
    </source>
</reference>
<comment type="caution">
    <text evidence="3">The sequence shown here is derived from an EMBL/GenBank/DDBJ whole genome shotgun (WGS) entry which is preliminary data.</text>
</comment>
<organism evidence="3 4">
    <name type="scientific">Boletus reticuloceps</name>
    <dbReference type="NCBI Taxonomy" id="495285"/>
    <lineage>
        <taxon>Eukaryota</taxon>
        <taxon>Fungi</taxon>
        <taxon>Dikarya</taxon>
        <taxon>Basidiomycota</taxon>
        <taxon>Agaricomycotina</taxon>
        <taxon>Agaricomycetes</taxon>
        <taxon>Agaricomycetidae</taxon>
        <taxon>Boletales</taxon>
        <taxon>Boletineae</taxon>
        <taxon>Boletaceae</taxon>
        <taxon>Boletoideae</taxon>
        <taxon>Boletus</taxon>
    </lineage>
</organism>
<feature type="domain" description="GH3 C-terminal" evidence="2">
    <location>
        <begin position="528"/>
        <end position="640"/>
    </location>
</feature>
<evidence type="ECO:0000313" key="3">
    <source>
        <dbReference type="EMBL" id="KAG6373524.1"/>
    </source>
</evidence>
<dbReference type="GO" id="GO:0016881">
    <property type="term" value="F:acid-amino acid ligase activity"/>
    <property type="evidence" value="ECO:0007669"/>
    <property type="project" value="TreeGrafter"/>
</dbReference>
<dbReference type="Pfam" id="PF03321">
    <property type="entry name" value="GH3"/>
    <property type="match status" value="1"/>
</dbReference>
<dbReference type="GO" id="GO:0005737">
    <property type="term" value="C:cytoplasm"/>
    <property type="evidence" value="ECO:0007669"/>
    <property type="project" value="TreeGrafter"/>
</dbReference>
<dbReference type="OrthoDB" id="10004661at2759"/>
<feature type="domain" description="GH3 middle" evidence="1">
    <location>
        <begin position="449"/>
        <end position="513"/>
    </location>
</feature>
<dbReference type="Pfam" id="PF23571">
    <property type="entry name" value="GH3_M"/>
    <property type="match status" value="1"/>
</dbReference>
<evidence type="ECO:0000259" key="2">
    <source>
        <dbReference type="Pfam" id="PF23572"/>
    </source>
</evidence>
<protein>
    <submittedName>
        <fullName evidence="3">GH3 auxin-responsive promoter</fullName>
    </submittedName>
</protein>
<evidence type="ECO:0000259" key="1">
    <source>
        <dbReference type="Pfam" id="PF23571"/>
    </source>
</evidence>
<name>A0A8I2YJJ2_9AGAM</name>
<dbReference type="InterPro" id="IPR055377">
    <property type="entry name" value="GH3_M"/>
</dbReference>
<dbReference type="Proteomes" id="UP000683000">
    <property type="component" value="Unassembled WGS sequence"/>
</dbReference>
<dbReference type="EMBL" id="JAGFBS010000021">
    <property type="protein sequence ID" value="KAG6373524.1"/>
    <property type="molecule type" value="Genomic_DNA"/>
</dbReference>
<gene>
    <name evidence="3" type="ORF">JVT61DRAFT_6165</name>
</gene>
<dbReference type="InterPro" id="IPR055378">
    <property type="entry name" value="GH3_C"/>
</dbReference>
<evidence type="ECO:0000313" key="4">
    <source>
        <dbReference type="Proteomes" id="UP000683000"/>
    </source>
</evidence>
<dbReference type="AlphaFoldDB" id="A0A8I2YJJ2"/>
<accession>A0A8I2YJJ2</accession>
<dbReference type="PANTHER" id="PTHR31901:SF9">
    <property type="entry name" value="GH3 DOMAIN-CONTAINING PROTEIN"/>
    <property type="match status" value="1"/>
</dbReference>
<dbReference type="Pfam" id="PF23572">
    <property type="entry name" value="GH3_C"/>
    <property type="match status" value="1"/>
</dbReference>
<keyword evidence="4" id="KW-1185">Reference proteome</keyword>
<sequence length="657" mass="74353">MHFWRKTSDPDVLIADLTPYGQENINPVDNGWYLTDSIVSPNDCRSVRDTPCFRYRLAAYLREVQAGSVSHLMPLPDLLLSPLSSLSEQLRRRSDELRSRIIRANHNTQFAQTVPELADFRRATAGLIDGMDDDSLSESFRKTVQLTTYDLYAPFIARFFEQPCKASAIVDLLVPGLPDYLARSSSTSGRLPKYFPKYNRLSKIRSSNVRSWTISDPLRRRTTAYMWYLGCDRMHIEDEDNCSTTTIYLSGDSAVVKRMDMYLDPDEDEEKMGTFILDHAAPYATGFITKWRSFLLIHALFALGSRSLESMIMVFINTFVDMIRHLDMEFDTVVDCIANGTIPDLDGIPEFRHHLEVNIVADPERAAELRGIGRPSSRPGWCGHVWPNLRSVTAIASGSFASSVPLAQWFLGSDAGIYSPGFGTTECWIGSSYSPLELNQFKLTNNDIIELLDISKDDSTDALAQLWEVELGKRYEPVLTTRDGLWRYRLGDVVEICGFDPTDGVPIIRFVERRDVAIRFPNVVVTEEELRTAMSSAVLNMPVKVINWTATIDDRSLPARIGFFVELAGDQVSDLSRAPERLLDELSRLNSEIAHEVAIRDAIRKPTIRLLRSGTFSNFLQLKLDEGSRNNGQVKVPVVLPKAEYVTWFANRVVQEF</sequence>
<proteinExistence type="predicted"/>
<dbReference type="PANTHER" id="PTHR31901">
    <property type="entry name" value="GH3 DOMAIN-CONTAINING PROTEIN"/>
    <property type="match status" value="1"/>
</dbReference>
<dbReference type="InterPro" id="IPR004993">
    <property type="entry name" value="GH3"/>
</dbReference>